<dbReference type="OrthoDB" id="6163999at2"/>
<name>A0A562D7B8_9GAMM</name>
<dbReference type="EMBL" id="VLJS01000086">
    <property type="protein sequence ID" value="TWH05616.1"/>
    <property type="molecule type" value="Genomic_DNA"/>
</dbReference>
<protein>
    <submittedName>
        <fullName evidence="1">Uncharacterized protein</fullName>
    </submittedName>
</protein>
<sequence>MRWQLTTLEVPPQPLRFKVPLVEDFDEWCALFNQHNQDPETPSIHDWIERHSAYYVALPYAREQYEAGHMDAVLFALSRCYRYDLEVPDWAREGLLRITDSIELSQARGWDEVLGRPIPKGTHIASVRKRHRLRPAVFNEVLAELEKGSPIDEALFERVGQKLGAGKSLVAELYYEEKKRATEDWPGFF</sequence>
<dbReference type="AlphaFoldDB" id="A0A562D7B8"/>
<reference evidence="1 2" key="1">
    <citation type="submission" date="2019-07" db="EMBL/GenBank/DDBJ databases">
        <title>Genome sequencing of lignin-degrading bacterial isolates.</title>
        <authorList>
            <person name="Gladden J."/>
        </authorList>
    </citation>
    <scope>NUCLEOTIDE SEQUENCE [LARGE SCALE GENOMIC DNA]</scope>
    <source>
        <strain evidence="1 2">J19</strain>
    </source>
</reference>
<dbReference type="Proteomes" id="UP000321583">
    <property type="component" value="Unassembled WGS sequence"/>
</dbReference>
<dbReference type="RefSeq" id="WP_125111764.1">
    <property type="nucleotide sequence ID" value="NZ_VLJS01000086.1"/>
</dbReference>
<keyword evidence="2" id="KW-1185">Reference proteome</keyword>
<evidence type="ECO:0000313" key="2">
    <source>
        <dbReference type="Proteomes" id="UP000321583"/>
    </source>
</evidence>
<organism evidence="1 2">
    <name type="scientific">Pseudoxanthomonas taiwanensis J19</name>
    <dbReference type="NCBI Taxonomy" id="935569"/>
    <lineage>
        <taxon>Bacteria</taxon>
        <taxon>Pseudomonadati</taxon>
        <taxon>Pseudomonadota</taxon>
        <taxon>Gammaproteobacteria</taxon>
        <taxon>Lysobacterales</taxon>
        <taxon>Lysobacteraceae</taxon>
        <taxon>Pseudoxanthomonas</taxon>
    </lineage>
</organism>
<gene>
    <name evidence="1" type="ORF">L613_005500000210</name>
</gene>
<comment type="caution">
    <text evidence="1">The sequence shown here is derived from an EMBL/GenBank/DDBJ whole genome shotgun (WGS) entry which is preliminary data.</text>
</comment>
<accession>A0A562D7B8</accession>
<proteinExistence type="predicted"/>
<evidence type="ECO:0000313" key="1">
    <source>
        <dbReference type="EMBL" id="TWH05616.1"/>
    </source>
</evidence>